<dbReference type="Gene3D" id="2.60.40.10">
    <property type="entry name" value="Immunoglobulins"/>
    <property type="match status" value="1"/>
</dbReference>
<dbReference type="AlphaFoldDB" id="A0A371NC76"/>
<dbReference type="GeneID" id="77402503"/>
<gene>
    <name evidence="2" type="ORF">C7452_1595</name>
</gene>
<protein>
    <submittedName>
        <fullName evidence="2">Uncharacterized protein</fullName>
    </submittedName>
</protein>
<keyword evidence="1" id="KW-1133">Transmembrane helix</keyword>
<evidence type="ECO:0000256" key="1">
    <source>
        <dbReference type="SAM" id="Phobius"/>
    </source>
</evidence>
<reference evidence="2 3" key="1">
    <citation type="submission" date="2018-07" db="EMBL/GenBank/DDBJ databases">
        <title>Genomic Encyclopedia of Type Strains, Phase IV (KMG-IV): sequencing the most valuable type-strain genomes for metagenomic binning, comparative biology and taxonomic classification.</title>
        <authorList>
            <person name="Goeker M."/>
        </authorList>
    </citation>
    <scope>NUCLEOTIDE SEQUENCE [LARGE SCALE GENOMIC DNA]</scope>
    <source>
        <strain evidence="2 3">DSM 7466</strain>
    </source>
</reference>
<feature type="transmembrane region" description="Helical" evidence="1">
    <location>
        <begin position="260"/>
        <end position="280"/>
    </location>
</feature>
<accession>A0A371NC76</accession>
<name>A0A371NC76_9EURY</name>
<sequence>MKVRHLTALLMIIFVLGYVAPAVATGLWASPADFRYNLKPGDSVSGEVTVRNIGKEEVSVNVTKKRLLMDSVNLVYSDRGIAQWITIEGNTTFRLKPGESRKIKFTVNAPGKINYLDAAGALVIRGVPVQNAATGQIQIVQGVELVVPIYVGLPGPIIESLKLEDHKAPTVLLSFMPGRFTYKLKNTGTVQANMTGAIELTGITGKQRVPIDGVVYPEDSYTLVETWKPGWLEFGPYSARTEIKYGRFHQTKTLETTDTVIVIPAWLIILLVLGATVWVIRKKGIEPPIAIKIERKK</sequence>
<organism evidence="2 3">
    <name type="scientific">Methanothermobacter defluvii</name>
    <dbReference type="NCBI Taxonomy" id="49339"/>
    <lineage>
        <taxon>Archaea</taxon>
        <taxon>Methanobacteriati</taxon>
        <taxon>Methanobacteriota</taxon>
        <taxon>Methanomada group</taxon>
        <taxon>Methanobacteria</taxon>
        <taxon>Methanobacteriales</taxon>
        <taxon>Methanobacteriaceae</taxon>
        <taxon>Methanothermobacter</taxon>
    </lineage>
</organism>
<keyword evidence="1" id="KW-0472">Membrane</keyword>
<evidence type="ECO:0000313" key="3">
    <source>
        <dbReference type="Proteomes" id="UP000256864"/>
    </source>
</evidence>
<dbReference type="InterPro" id="IPR013783">
    <property type="entry name" value="Ig-like_fold"/>
</dbReference>
<evidence type="ECO:0000313" key="2">
    <source>
        <dbReference type="EMBL" id="REE25245.1"/>
    </source>
</evidence>
<proteinExistence type="predicted"/>
<dbReference type="EMBL" id="QREL01000003">
    <property type="protein sequence ID" value="REE25245.1"/>
    <property type="molecule type" value="Genomic_DNA"/>
</dbReference>
<keyword evidence="1" id="KW-0812">Transmembrane</keyword>
<dbReference type="Proteomes" id="UP000256864">
    <property type="component" value="Unassembled WGS sequence"/>
</dbReference>
<comment type="caution">
    <text evidence="2">The sequence shown here is derived from an EMBL/GenBank/DDBJ whole genome shotgun (WGS) entry which is preliminary data.</text>
</comment>
<dbReference type="RefSeq" id="WP_115892772.1">
    <property type="nucleotide sequence ID" value="NZ_QREL01000003.1"/>
</dbReference>
<keyword evidence="3" id="KW-1185">Reference proteome</keyword>